<sequence length="141" mass="14238">MKISSLSAIAFATFALAGCYVVPMQPAPATTTVVVPSAPAGPVTFSARLYPANELASGYGMVAAVVTNDLNGRGHFSTAIQGESFTGEATRVAGSARDGVANGAGNRGSYISCRYTMNSATLGTGSCRMSNGATFTMHVGS</sequence>
<evidence type="ECO:0000256" key="1">
    <source>
        <dbReference type="SAM" id="SignalP"/>
    </source>
</evidence>
<protein>
    <submittedName>
        <fullName evidence="2">Uncharacterized protein</fullName>
    </submittedName>
</protein>
<feature type="signal peptide" evidence="1">
    <location>
        <begin position="1"/>
        <end position="17"/>
    </location>
</feature>
<dbReference type="PROSITE" id="PS51257">
    <property type="entry name" value="PROKAR_LIPOPROTEIN"/>
    <property type="match status" value="1"/>
</dbReference>
<dbReference type="RefSeq" id="WP_193676813.1">
    <property type="nucleotide sequence ID" value="NZ_JADDIV010000003.1"/>
</dbReference>
<proteinExistence type="predicted"/>
<keyword evidence="1" id="KW-0732">Signal</keyword>
<dbReference type="Proteomes" id="UP000806285">
    <property type="component" value="Unassembled WGS sequence"/>
</dbReference>
<organism evidence="2 3">
    <name type="scientific">Ramlibacter pallidus</name>
    <dbReference type="NCBI Taxonomy" id="2780087"/>
    <lineage>
        <taxon>Bacteria</taxon>
        <taxon>Pseudomonadati</taxon>
        <taxon>Pseudomonadota</taxon>
        <taxon>Betaproteobacteria</taxon>
        <taxon>Burkholderiales</taxon>
        <taxon>Comamonadaceae</taxon>
        <taxon>Ramlibacter</taxon>
    </lineage>
</organism>
<gene>
    <name evidence="2" type="ORF">IM787_11680</name>
</gene>
<accession>A0ABR9S416</accession>
<evidence type="ECO:0000313" key="2">
    <source>
        <dbReference type="EMBL" id="MBE7368208.1"/>
    </source>
</evidence>
<reference evidence="2 3" key="1">
    <citation type="submission" date="2020-10" db="EMBL/GenBank/DDBJ databases">
        <title>Ramlibacter sp. HM2 16S ribosomal RNA gene Genome sequencing and assembly.</title>
        <authorList>
            <person name="Kang M."/>
        </authorList>
    </citation>
    <scope>NUCLEOTIDE SEQUENCE [LARGE SCALE GENOMIC DNA]</scope>
    <source>
        <strain evidence="2 3">HM2</strain>
    </source>
</reference>
<dbReference type="EMBL" id="JADDIV010000003">
    <property type="protein sequence ID" value="MBE7368208.1"/>
    <property type="molecule type" value="Genomic_DNA"/>
</dbReference>
<comment type="caution">
    <text evidence="2">The sequence shown here is derived from an EMBL/GenBank/DDBJ whole genome shotgun (WGS) entry which is preliminary data.</text>
</comment>
<name>A0ABR9S416_9BURK</name>
<feature type="chain" id="PRO_5047485480" evidence="1">
    <location>
        <begin position="18"/>
        <end position="141"/>
    </location>
</feature>
<evidence type="ECO:0000313" key="3">
    <source>
        <dbReference type="Proteomes" id="UP000806285"/>
    </source>
</evidence>
<keyword evidence="3" id="KW-1185">Reference proteome</keyword>